<dbReference type="Gene3D" id="3.30.540.10">
    <property type="entry name" value="Fructose-1,6-Bisphosphatase, subunit A, domain 1"/>
    <property type="match status" value="1"/>
</dbReference>
<dbReference type="Pfam" id="PF03320">
    <property type="entry name" value="FBPase_glpX"/>
    <property type="match status" value="1"/>
</dbReference>
<accession>A0ABY0ICS7</accession>
<reference evidence="9" key="1">
    <citation type="journal article" date="2019" name="Int. J. Syst. Evol. Microbiol.">
        <title>Halobacteriovorax valvorus sp. nov., a novel prokaryotic predator isolated from coastal seawater of China.</title>
        <authorList>
            <person name="Chen M.-X."/>
        </authorList>
    </citation>
    <scope>NUCLEOTIDE SEQUENCE [LARGE SCALE GENOMIC DNA]</scope>
    <source>
        <strain evidence="9">BL9</strain>
    </source>
</reference>
<dbReference type="SUPFAM" id="SSF56655">
    <property type="entry name" value="Carbohydrate phosphatase"/>
    <property type="match status" value="1"/>
</dbReference>
<comment type="caution">
    <text evidence="8">The sequence shown here is derived from an EMBL/GenBank/DDBJ whole genome shotgun (WGS) entry which is preliminary data.</text>
</comment>
<keyword evidence="3" id="KW-0479">Metal-binding</keyword>
<gene>
    <name evidence="8" type="primary">glpX</name>
    <name evidence="8" type="ORF">DAY19_12265</name>
</gene>
<dbReference type="Proteomes" id="UP000443582">
    <property type="component" value="Unassembled WGS sequence"/>
</dbReference>
<proteinExistence type="inferred from homology"/>
<name>A0ABY0ICS7_9BACT</name>
<dbReference type="InterPro" id="IPR004464">
    <property type="entry name" value="FBPase_class-2/SBPase"/>
</dbReference>
<protein>
    <recommendedName>
        <fullName evidence="7">Fructose-1,6-bisphosphatase</fullName>
    </recommendedName>
</protein>
<evidence type="ECO:0000256" key="7">
    <source>
        <dbReference type="PIRNR" id="PIRNR004532"/>
    </source>
</evidence>
<dbReference type="PANTHER" id="PTHR30447:SF0">
    <property type="entry name" value="FRUCTOSE-1,6-BISPHOSPHATASE 1 CLASS 2-RELATED"/>
    <property type="match status" value="1"/>
</dbReference>
<dbReference type="EMBL" id="QDKL01000003">
    <property type="protein sequence ID" value="RZF20753.1"/>
    <property type="molecule type" value="Genomic_DNA"/>
</dbReference>
<evidence type="ECO:0000256" key="2">
    <source>
        <dbReference type="ARBA" id="ARBA00008989"/>
    </source>
</evidence>
<sequence length="317" mass="33985">MNRNLALEFVRVTEMAAISSARLMGRGDEKAADQAAVDAMRTMLDSVECNATVVIGEGERDEAPMLYIGEKVGSGNGPELDIALDPLEGTTVCANGGWNSIAVMAIAEKGNFLNAPDTYMEKIAVGPEGKGLINIDDTPAENLKRLAEAKKCRIQDLTAVILDRPRHEELIRQVRDAGARIQLIGDGDVSAAIACSEPDSGIDILFGIGGAPEGVIAAAALRCIGGDFQGRLKPRNDEEIERAKTMGIDDINKIYNIDELAAGNVMFCATGVTDGSFLNGVKFKSWGAVTESIVMRSQSGTIRRIVAEHRFDTKPRY</sequence>
<keyword evidence="4 8" id="KW-0378">Hydrolase</keyword>
<evidence type="ECO:0000256" key="4">
    <source>
        <dbReference type="ARBA" id="ARBA00022801"/>
    </source>
</evidence>
<evidence type="ECO:0000256" key="5">
    <source>
        <dbReference type="ARBA" id="ARBA00023211"/>
    </source>
</evidence>
<evidence type="ECO:0000313" key="9">
    <source>
        <dbReference type="Proteomes" id="UP000443582"/>
    </source>
</evidence>
<dbReference type="CDD" id="cd01516">
    <property type="entry name" value="FBPase_glpX"/>
    <property type="match status" value="1"/>
</dbReference>
<dbReference type="NCBIfam" id="TIGR00330">
    <property type="entry name" value="glpX"/>
    <property type="match status" value="1"/>
</dbReference>
<comment type="similarity">
    <text evidence="2 7">Belongs to the FBPase class 2 family.</text>
</comment>
<keyword evidence="6 7" id="KW-0119">Carbohydrate metabolism</keyword>
<evidence type="ECO:0000256" key="1">
    <source>
        <dbReference type="ARBA" id="ARBA00001273"/>
    </source>
</evidence>
<keyword evidence="9" id="KW-1185">Reference proteome</keyword>
<comment type="catalytic activity">
    <reaction evidence="1">
        <text>beta-D-fructose 1,6-bisphosphate + H2O = beta-D-fructose 6-phosphate + phosphate</text>
        <dbReference type="Rhea" id="RHEA:11064"/>
        <dbReference type="ChEBI" id="CHEBI:15377"/>
        <dbReference type="ChEBI" id="CHEBI:32966"/>
        <dbReference type="ChEBI" id="CHEBI:43474"/>
        <dbReference type="ChEBI" id="CHEBI:57634"/>
        <dbReference type="EC" id="3.1.3.11"/>
    </reaction>
</comment>
<evidence type="ECO:0000313" key="8">
    <source>
        <dbReference type="EMBL" id="RZF20753.1"/>
    </source>
</evidence>
<dbReference type="Gene3D" id="3.40.190.90">
    <property type="match status" value="1"/>
</dbReference>
<keyword evidence="5" id="KW-0464">Manganese</keyword>
<evidence type="ECO:0000256" key="3">
    <source>
        <dbReference type="ARBA" id="ARBA00022723"/>
    </source>
</evidence>
<dbReference type="PIRSF" id="PIRSF004532">
    <property type="entry name" value="GlpX"/>
    <property type="match status" value="1"/>
</dbReference>
<dbReference type="RefSeq" id="WP_115362891.1">
    <property type="nucleotide sequence ID" value="NZ_QDKL01000003.1"/>
</dbReference>
<organism evidence="8 9">
    <name type="scientific">Halobacteriovorax vibrionivorans</name>
    <dbReference type="NCBI Taxonomy" id="2152716"/>
    <lineage>
        <taxon>Bacteria</taxon>
        <taxon>Pseudomonadati</taxon>
        <taxon>Bdellovibrionota</taxon>
        <taxon>Bacteriovoracia</taxon>
        <taxon>Bacteriovoracales</taxon>
        <taxon>Halobacteriovoraceae</taxon>
        <taxon>Halobacteriovorax</taxon>
    </lineage>
</organism>
<dbReference type="GO" id="GO:0042132">
    <property type="term" value="F:fructose 1,6-bisphosphate 1-phosphatase activity"/>
    <property type="evidence" value="ECO:0007669"/>
    <property type="project" value="UniProtKB-EC"/>
</dbReference>
<evidence type="ECO:0000256" key="6">
    <source>
        <dbReference type="ARBA" id="ARBA00023277"/>
    </source>
</evidence>
<dbReference type="PANTHER" id="PTHR30447">
    <property type="entry name" value="FRUCTOSE-1,6-BISPHOSPHATASE CLASS 2"/>
    <property type="match status" value="1"/>
</dbReference>